<sequence length="82" mass="8489">MTDHTLIIAADGTISLSSPTAGTAAPPPGGMVMTITDCPSTWGAEDVLALARDCRLPDHRSSVPFERLLARHRGSCCGGHCG</sequence>
<dbReference type="RefSeq" id="WP_186456077.1">
    <property type="nucleotide sequence ID" value="NZ_VITR01000033.1"/>
</dbReference>
<proteinExistence type="predicted"/>
<name>A0A560GHA0_9PROT</name>
<dbReference type="AlphaFoldDB" id="A0A560GHA0"/>
<evidence type="ECO:0000313" key="1">
    <source>
        <dbReference type="EMBL" id="TWB33285.1"/>
    </source>
</evidence>
<keyword evidence="2" id="KW-1185">Reference proteome</keyword>
<accession>A0A560GHA0</accession>
<gene>
    <name evidence="1" type="ORF">FBZ90_1337</name>
</gene>
<dbReference type="Proteomes" id="UP000315751">
    <property type="component" value="Unassembled WGS sequence"/>
</dbReference>
<evidence type="ECO:0000313" key="2">
    <source>
        <dbReference type="Proteomes" id="UP000315751"/>
    </source>
</evidence>
<comment type="caution">
    <text evidence="1">The sequence shown here is derived from an EMBL/GenBank/DDBJ whole genome shotgun (WGS) entry which is preliminary data.</text>
</comment>
<protein>
    <submittedName>
        <fullName evidence="1">Uncharacterized protein</fullName>
    </submittedName>
</protein>
<dbReference type="EMBL" id="VITR01000033">
    <property type="protein sequence ID" value="TWB33285.1"/>
    <property type="molecule type" value="Genomic_DNA"/>
</dbReference>
<organism evidence="1 2">
    <name type="scientific">Nitrospirillum amazonense</name>
    <dbReference type="NCBI Taxonomy" id="28077"/>
    <lineage>
        <taxon>Bacteria</taxon>
        <taxon>Pseudomonadati</taxon>
        <taxon>Pseudomonadota</taxon>
        <taxon>Alphaproteobacteria</taxon>
        <taxon>Rhodospirillales</taxon>
        <taxon>Azospirillaceae</taxon>
        <taxon>Nitrospirillum</taxon>
    </lineage>
</organism>
<reference evidence="1 2" key="1">
    <citation type="submission" date="2019-06" db="EMBL/GenBank/DDBJ databases">
        <title>Genomic Encyclopedia of Type Strains, Phase IV (KMG-V): Genome sequencing to study the core and pangenomes of soil and plant-associated prokaryotes.</title>
        <authorList>
            <person name="Whitman W."/>
        </authorList>
    </citation>
    <scope>NUCLEOTIDE SEQUENCE [LARGE SCALE GENOMIC DNA]</scope>
    <source>
        <strain evidence="1 2">BR 11622</strain>
    </source>
</reference>